<sequence>MDVFVSIVGSLVAKAAEYIVDPTAQQLSYLFKPRSKFLNLRTKVQELKDARERVQQSVDSANRKGEVIFDDVQRWLTVVDEKISEEAATQLQDDEEKAMKRCFAGFCPDFKSSYPFSKKADKEAAAIAQLLTQKDNFDGVSRPSEPKGMDTIRSVKEYEAFESRRDAFDGVMAALKDDAVSIIGVYGMGGVGKTTLVKEAFKQAKEEQLFNEVILVAVNQTPNMLNIQKEIAEKLGLEIHEENIDMRATRLHERLKKEGRVLVILDDIWESLDLRALGIPSADEHKGCKILMTSRSLDVLEYLNSQPNISIETLREDEAWNLFKKMASLVEGSEFQSIAVEVAKRCAGLPIAIATIAKALKPKKNLFEWKDALRQLSQPSERNFRGIPKDAYSAIELSYTFLDAEELRPIFLLCSVMAHDADPEDLLRYAIGLGFIHGFNTIEASRDRVLTLVSDLKASCLLLEGSHPNCFDMHDVVRDVAQSIASRDLHWLTSFKERIDEEKMKKSQLISLQNTEVSELLPHELDCPNLQYFSIGMKKYSPLKISNNFFEGMRRLKVLEFNEIIFTSLPSSIGCLKTLCTLRLRNCDLEDIAIIGELKKLEILDLRGSKIIVLPKEIGQLTRLKLLDLSDCDDLQVITPNVLSKLSKLEELYLYGSFDEWKVEGIENPRSNGSLVELQHLSGLSTLEVHIPDVEAIPKDNLFFGKMERYKISIGDKKWHSYYDTAMKTSRMLKLGMNKSIHLVDGIKHLLKKTQSLYLNGMEDVEEMRMLYHPNVETIGQLRFIKVDNCNTMKNLFSFSVAKRLCQLEGLEVSNCKNITELIEEKEEIDDNDILEFNKLRILKLYNLNRFNGLWHSQNTPPSSTWLFDKKVNFPALEILKITGMVNLERLWADQLVEHSFSKLTSIELSDCPKLLNVFPLSMLTRLQRFEKLVIRRCESVEEIISEEGGSNSSSNSSSGMPSLSLQFIQSFEFPNLTSFTLKDLPNLRSIHHNKMHTMNWPSLKQMTMRECHRVEIMFANSGETSSQQSLFWVNEVNFPVLEKLNIHKMDNLERLWADQLVEHSFSKITSIDLEDCPKLVNVFPLSMLTRLQRLERLEIRRCESIEEIISEEGGSNSSSNSSSGMPSLSAQFIQSFDFPNLTSLSLWNLPNLKSIHHNRMHTMNWPSLEEMTVSACHAVEILFANSGETSSQQSLFWVNESTFPNLHHLSFGWNAGIKDTKWHCQGQRHSVSPYFPNLKVVRLSKYPEQVTVLPSYLSSLPNFQTLEIRQSCFKEMIFQSEEGGEEKPASLLLSQITELRLRYLPELMHLWKEKEGFPNLRILHVLGCPGLQVNLVPSSVSFRNLVTLEVWHCDGIIKLITHSTAKSLVQLQQMRIGSCENIEQVIQGGDDDDDDEISFPQLNSLELVYLPKLESFCSSDKYTFGFPSLQFLVVHECPEMKMFSQGHSNTPMLHKVRLNTWSYEQRWEGNLNSTVQKVFREKHPTTEECENFREDQSKPSTSNTQNLKKEVENFVKDQDSYSTSKEDQNKPSTSNTQNLTAIMENSSTSNCE</sequence>
<feature type="region of interest" description="Disordered" evidence="6">
    <location>
        <begin position="1487"/>
        <end position="1553"/>
    </location>
</feature>
<dbReference type="SUPFAM" id="SSF52047">
    <property type="entry name" value="RNI-like"/>
    <property type="match status" value="1"/>
</dbReference>
<name>A0ABR2C5P2_9ROSI</name>
<dbReference type="EMBL" id="JBBPBM010000066">
    <property type="protein sequence ID" value="KAK8514617.1"/>
    <property type="molecule type" value="Genomic_DNA"/>
</dbReference>
<keyword evidence="2" id="KW-0547">Nucleotide-binding</keyword>
<dbReference type="PANTHER" id="PTHR33463">
    <property type="entry name" value="NB-ARC DOMAIN-CONTAINING PROTEIN-RELATED"/>
    <property type="match status" value="1"/>
</dbReference>
<protein>
    <recommendedName>
        <fullName evidence="7">AAA+ ATPase domain-containing protein</fullName>
    </recommendedName>
</protein>
<dbReference type="PRINTS" id="PR00364">
    <property type="entry name" value="DISEASERSIST"/>
</dbReference>
<feature type="compositionally biased region" description="Basic and acidic residues" evidence="6">
    <location>
        <begin position="1508"/>
        <end position="1530"/>
    </location>
</feature>
<evidence type="ECO:0000259" key="7">
    <source>
        <dbReference type="SMART" id="SM00382"/>
    </source>
</evidence>
<keyword evidence="5" id="KW-0175">Coiled coil</keyword>
<evidence type="ECO:0000256" key="2">
    <source>
        <dbReference type="ARBA" id="ARBA00022741"/>
    </source>
</evidence>
<comment type="caution">
    <text evidence="8">The sequence shown here is derived from an EMBL/GenBank/DDBJ whole genome shotgun (WGS) entry which is preliminary data.</text>
</comment>
<keyword evidence="3" id="KW-0611">Plant defense</keyword>
<feature type="compositionally biased region" description="Polar residues" evidence="6">
    <location>
        <begin position="1531"/>
        <end position="1553"/>
    </location>
</feature>
<dbReference type="Gene3D" id="1.10.8.430">
    <property type="entry name" value="Helical domain of apoptotic protease-activating factors"/>
    <property type="match status" value="1"/>
</dbReference>
<dbReference type="Pfam" id="PF23247">
    <property type="entry name" value="LRR_RPS2"/>
    <property type="match status" value="4"/>
</dbReference>
<dbReference type="SMART" id="SM00382">
    <property type="entry name" value="AAA"/>
    <property type="match status" value="1"/>
</dbReference>
<dbReference type="InterPro" id="IPR003593">
    <property type="entry name" value="AAA+_ATPase"/>
</dbReference>
<dbReference type="InterPro" id="IPR050905">
    <property type="entry name" value="Plant_NBS-LRR"/>
</dbReference>
<feature type="domain" description="AAA+ ATPase" evidence="7">
    <location>
        <begin position="179"/>
        <end position="324"/>
    </location>
</feature>
<comment type="similarity">
    <text evidence="1">Belongs to the disease resistance NB-LRR family.</text>
</comment>
<evidence type="ECO:0000256" key="6">
    <source>
        <dbReference type="SAM" id="MobiDB-lite"/>
    </source>
</evidence>
<organism evidence="8 9">
    <name type="scientific">Hibiscus sabdariffa</name>
    <name type="common">roselle</name>
    <dbReference type="NCBI Taxonomy" id="183260"/>
    <lineage>
        <taxon>Eukaryota</taxon>
        <taxon>Viridiplantae</taxon>
        <taxon>Streptophyta</taxon>
        <taxon>Embryophyta</taxon>
        <taxon>Tracheophyta</taxon>
        <taxon>Spermatophyta</taxon>
        <taxon>Magnoliopsida</taxon>
        <taxon>eudicotyledons</taxon>
        <taxon>Gunneridae</taxon>
        <taxon>Pentapetalae</taxon>
        <taxon>rosids</taxon>
        <taxon>malvids</taxon>
        <taxon>Malvales</taxon>
        <taxon>Malvaceae</taxon>
        <taxon>Malvoideae</taxon>
        <taxon>Hibiscus</taxon>
    </lineage>
</organism>
<evidence type="ECO:0000256" key="4">
    <source>
        <dbReference type="ARBA" id="ARBA00022840"/>
    </source>
</evidence>
<evidence type="ECO:0000313" key="9">
    <source>
        <dbReference type="Proteomes" id="UP001472677"/>
    </source>
</evidence>
<dbReference type="InterPro" id="IPR032675">
    <property type="entry name" value="LRR_dom_sf"/>
</dbReference>
<dbReference type="Proteomes" id="UP001472677">
    <property type="component" value="Unassembled WGS sequence"/>
</dbReference>
<dbReference type="Pfam" id="PF00931">
    <property type="entry name" value="NB-ARC"/>
    <property type="match status" value="1"/>
</dbReference>
<keyword evidence="9" id="KW-1185">Reference proteome</keyword>
<keyword evidence="4" id="KW-0067">ATP-binding</keyword>
<dbReference type="InterPro" id="IPR057135">
    <property type="entry name" value="At4g27190-like_LRR"/>
</dbReference>
<reference evidence="8 9" key="1">
    <citation type="journal article" date="2024" name="G3 (Bethesda)">
        <title>Genome assembly of Hibiscus sabdariffa L. provides insights into metabolisms of medicinal natural products.</title>
        <authorList>
            <person name="Kim T."/>
        </authorList>
    </citation>
    <scope>NUCLEOTIDE SEQUENCE [LARGE SCALE GENOMIC DNA]</scope>
    <source>
        <strain evidence="8">TK-2024</strain>
        <tissue evidence="8">Old leaves</tissue>
    </source>
</reference>
<feature type="compositionally biased region" description="Basic and acidic residues" evidence="6">
    <location>
        <begin position="1487"/>
        <end position="1498"/>
    </location>
</feature>
<proteinExistence type="inferred from homology"/>
<evidence type="ECO:0000256" key="3">
    <source>
        <dbReference type="ARBA" id="ARBA00022821"/>
    </source>
</evidence>
<dbReference type="Gene3D" id="3.40.50.300">
    <property type="entry name" value="P-loop containing nucleotide triphosphate hydrolases"/>
    <property type="match status" value="1"/>
</dbReference>
<dbReference type="PANTHER" id="PTHR33463:SF136">
    <property type="entry name" value="NB-ARC DOMAIN-CONTAINING PROTEIN"/>
    <property type="match status" value="1"/>
</dbReference>
<dbReference type="SUPFAM" id="SSF52540">
    <property type="entry name" value="P-loop containing nucleoside triphosphate hydrolases"/>
    <property type="match status" value="1"/>
</dbReference>
<feature type="coiled-coil region" evidence="5">
    <location>
        <begin position="37"/>
        <end position="64"/>
    </location>
</feature>
<evidence type="ECO:0000256" key="1">
    <source>
        <dbReference type="ARBA" id="ARBA00008894"/>
    </source>
</evidence>
<evidence type="ECO:0000256" key="5">
    <source>
        <dbReference type="SAM" id="Coils"/>
    </source>
</evidence>
<gene>
    <name evidence="8" type="ORF">V6N12_057516</name>
</gene>
<dbReference type="InterPro" id="IPR002182">
    <property type="entry name" value="NB-ARC"/>
</dbReference>
<dbReference type="Gene3D" id="3.80.10.10">
    <property type="entry name" value="Ribonuclease Inhibitor"/>
    <property type="match status" value="3"/>
</dbReference>
<dbReference type="InterPro" id="IPR042197">
    <property type="entry name" value="Apaf_helical"/>
</dbReference>
<accession>A0ABR2C5P2</accession>
<dbReference type="SUPFAM" id="SSF52058">
    <property type="entry name" value="L domain-like"/>
    <property type="match status" value="1"/>
</dbReference>
<dbReference type="InterPro" id="IPR027417">
    <property type="entry name" value="P-loop_NTPase"/>
</dbReference>
<evidence type="ECO:0000313" key="8">
    <source>
        <dbReference type="EMBL" id="KAK8514617.1"/>
    </source>
</evidence>